<dbReference type="PROSITE" id="PS50181">
    <property type="entry name" value="FBOX"/>
    <property type="match status" value="1"/>
</dbReference>
<dbReference type="AlphaFoldDB" id="A0A7J8FQU7"/>
<comment type="pathway">
    <text evidence="1">Protein modification; protein ubiquitination.</text>
</comment>
<protein>
    <recommendedName>
        <fullName evidence="1">F-box only protein</fullName>
    </recommendedName>
</protein>
<gene>
    <name evidence="3" type="ORF">HJG59_005048</name>
</gene>
<dbReference type="InParanoid" id="A0A7J8FQU7"/>
<comment type="subunit">
    <text evidence="1">Part of the SCF (SKP1-CUL1-F-box) E3 ubiquitin-protein ligase complex SCF(FBXO9) composed of CUL1, SKP1, RBX1 and FBXO9. Interacts with TTI1 and TELO2; when TTI1 and TELO2 are phosphorylated by CK2.</text>
</comment>
<dbReference type="CDD" id="cd22106">
    <property type="entry name" value="F-box_FBXO36"/>
    <property type="match status" value="1"/>
</dbReference>
<dbReference type="GO" id="GO:0005737">
    <property type="term" value="C:cytoplasm"/>
    <property type="evidence" value="ECO:0007669"/>
    <property type="project" value="UniProtKB-SubCell"/>
</dbReference>
<comment type="caution">
    <text evidence="3">The sequence shown here is derived from an EMBL/GenBank/DDBJ whole genome shotgun (WGS) entry which is preliminary data.</text>
</comment>
<dbReference type="FunCoup" id="A0A7J8FQU7">
    <property type="interactions" value="229"/>
</dbReference>
<comment type="function">
    <text evidence="1">Substrate recognition component of a SCF (SKP1-CUL1-F-box protein) E3 ubiquitin-protein ligase complex which mediates the ubiquitination and subsequent proteasomal degradation of target proteins and plays a role in several biological processes such as cell cycle, cell proliferation, or maintenance of chromosome stability. Ubiquitinates mTORC1-bound TTI1 and TELO2 when they are phosphorylated by CK2 following growth factor deprivation, leading to their degradation. In contrast, does not mediate ubiquitination of TTI1 and TELO2 when they are part of the mTORC2 complex. As a consequence, mTORC1 is inactivated to restrain cell growth and protein translation, while mTORC2 is the activated due to the relief of feedback inhibition by mTORC1. Plays a role in maintaining epithelial cell survival by regulating the turn-over of chromatin modulator PRMT4 through ubiquitination and degradation by the proteasomal pathway. Regulates also PPARgamma stability by facilitating PPARgamma/PPARG ubiquitination and thereby plays a role in adipocyte differentiation.</text>
</comment>
<dbReference type="GO" id="GO:0019005">
    <property type="term" value="C:SCF ubiquitin ligase complex"/>
    <property type="evidence" value="ECO:0007669"/>
    <property type="project" value="UniProtKB-UniRule"/>
</dbReference>
<dbReference type="Gene3D" id="1.20.1280.50">
    <property type="match status" value="1"/>
</dbReference>
<keyword evidence="4" id="KW-1185">Reference proteome</keyword>
<organism evidence="3 4">
    <name type="scientific">Molossus molossus</name>
    <name type="common">Pallas' mastiff bat</name>
    <name type="synonym">Vespertilio molossus</name>
    <dbReference type="NCBI Taxonomy" id="27622"/>
    <lineage>
        <taxon>Eukaryota</taxon>
        <taxon>Metazoa</taxon>
        <taxon>Chordata</taxon>
        <taxon>Craniata</taxon>
        <taxon>Vertebrata</taxon>
        <taxon>Euteleostomi</taxon>
        <taxon>Mammalia</taxon>
        <taxon>Eutheria</taxon>
        <taxon>Laurasiatheria</taxon>
        <taxon>Chiroptera</taxon>
        <taxon>Yangochiroptera</taxon>
        <taxon>Molossidae</taxon>
        <taxon>Molossus</taxon>
    </lineage>
</organism>
<dbReference type="PANTHER" id="PTHR12874:SF9">
    <property type="entry name" value="F-BOX ONLY PROTEIN 48"/>
    <property type="match status" value="1"/>
</dbReference>
<feature type="domain" description="F-box" evidence="2">
    <location>
        <begin position="91"/>
        <end position="137"/>
    </location>
</feature>
<keyword evidence="1" id="KW-0833">Ubl conjugation pathway</keyword>
<dbReference type="Proteomes" id="UP000550707">
    <property type="component" value="Unassembled WGS sequence"/>
</dbReference>
<name>A0A7J8FQU7_MOLMO</name>
<proteinExistence type="predicted"/>
<sequence>MASWLPETLFEIVGQGPAPSKDYHQLLVTRSQVIFRWWKISLRSEYRSAKPGETKESHEDFLENSHLQVQIALIFGPRILDYVFNLCEGNIDFLERLSDKLLLKIISYLDLEDVARLSQTSRRFSKLCRSDRLWELIVESACDVTPDLRALAKEMGWRQMFFTSKLQLQRQIRKRKQRQESQDDGYF</sequence>
<dbReference type="PANTHER" id="PTHR12874">
    <property type="entry name" value="F-BOX ONLY PROTEIN 48-RELATED"/>
    <property type="match status" value="1"/>
</dbReference>
<keyword evidence="1" id="KW-0963">Cytoplasm</keyword>
<dbReference type="InterPro" id="IPR036047">
    <property type="entry name" value="F-box-like_dom_sf"/>
</dbReference>
<evidence type="ECO:0000313" key="4">
    <source>
        <dbReference type="Proteomes" id="UP000550707"/>
    </source>
</evidence>
<dbReference type="SMART" id="SM00256">
    <property type="entry name" value="FBOX"/>
    <property type="match status" value="1"/>
</dbReference>
<dbReference type="OrthoDB" id="3219396at2759"/>
<accession>A0A7J8FQU7</accession>
<evidence type="ECO:0000256" key="1">
    <source>
        <dbReference type="RuleBase" id="RU369085"/>
    </source>
</evidence>
<comment type="subcellular location">
    <subcellularLocation>
        <location evidence="1">Cytoplasm</location>
    </subcellularLocation>
</comment>
<dbReference type="InterPro" id="IPR001810">
    <property type="entry name" value="F-box_dom"/>
</dbReference>
<evidence type="ECO:0000313" key="3">
    <source>
        <dbReference type="EMBL" id="KAF6450143.1"/>
    </source>
</evidence>
<dbReference type="GO" id="GO:0016567">
    <property type="term" value="P:protein ubiquitination"/>
    <property type="evidence" value="ECO:0007669"/>
    <property type="project" value="UniProtKB-UniRule"/>
</dbReference>
<reference evidence="3 4" key="1">
    <citation type="journal article" date="2020" name="Nature">
        <title>Six reference-quality genomes reveal evolution of bat adaptations.</title>
        <authorList>
            <person name="Jebb D."/>
            <person name="Huang Z."/>
            <person name="Pippel M."/>
            <person name="Hughes G.M."/>
            <person name="Lavrichenko K."/>
            <person name="Devanna P."/>
            <person name="Winkler S."/>
            <person name="Jermiin L.S."/>
            <person name="Skirmuntt E.C."/>
            <person name="Katzourakis A."/>
            <person name="Burkitt-Gray L."/>
            <person name="Ray D.A."/>
            <person name="Sullivan K.A.M."/>
            <person name="Roscito J.G."/>
            <person name="Kirilenko B.M."/>
            <person name="Davalos L.M."/>
            <person name="Corthals A.P."/>
            <person name="Power M.L."/>
            <person name="Jones G."/>
            <person name="Ransome R.D."/>
            <person name="Dechmann D.K.N."/>
            <person name="Locatelli A.G."/>
            <person name="Puechmaille S.J."/>
            <person name="Fedrigo O."/>
            <person name="Jarvis E.D."/>
            <person name="Hiller M."/>
            <person name="Vernes S.C."/>
            <person name="Myers E.W."/>
            <person name="Teeling E.C."/>
        </authorList>
    </citation>
    <scope>NUCLEOTIDE SEQUENCE [LARGE SCALE GENOMIC DNA]</scope>
    <source>
        <strain evidence="3">MMolMol1</strain>
        <tissue evidence="3">Muscle</tissue>
    </source>
</reference>
<dbReference type="EMBL" id="JACASF010000011">
    <property type="protein sequence ID" value="KAF6450143.1"/>
    <property type="molecule type" value="Genomic_DNA"/>
</dbReference>
<evidence type="ECO:0000259" key="2">
    <source>
        <dbReference type="PROSITE" id="PS50181"/>
    </source>
</evidence>
<dbReference type="Pfam" id="PF12937">
    <property type="entry name" value="F-box-like"/>
    <property type="match status" value="1"/>
</dbReference>
<dbReference type="GO" id="GO:0031146">
    <property type="term" value="P:SCF-dependent proteasomal ubiquitin-dependent protein catabolic process"/>
    <property type="evidence" value="ECO:0007669"/>
    <property type="project" value="UniProtKB-UniRule"/>
</dbReference>
<dbReference type="SUPFAM" id="SSF81383">
    <property type="entry name" value="F-box domain"/>
    <property type="match status" value="1"/>
</dbReference>